<gene>
    <name evidence="1" type="ORF">KLPPOU148_014</name>
</gene>
<proteinExistence type="predicted"/>
<keyword evidence="2" id="KW-1185">Reference proteome</keyword>
<name>A0A6B9J4A9_9CAUD</name>
<evidence type="ECO:0000313" key="2">
    <source>
        <dbReference type="Proteomes" id="UP000432177"/>
    </source>
</evidence>
<accession>A0A6B9J4A9</accession>
<dbReference type="Proteomes" id="UP000432177">
    <property type="component" value="Segment"/>
</dbReference>
<sequence>MNSLDATVTSVGTPVWCEEYQTWRVEIEYNCWGHVSTTERWYKDRDKAFALKVGDTIIV</sequence>
<reference evidence="1 2" key="1">
    <citation type="submission" date="2019-11" db="EMBL/GenBank/DDBJ databases">
        <title>Complete Genome Sequence of the Klebsiella phage vB_KpnS_POU148.</title>
        <authorList>
            <person name="Pourcel C."/>
            <person name="Essoh C."/>
        </authorList>
    </citation>
    <scope>NUCLEOTIDE SEQUENCE [LARGE SCALE GENOMIC DNA]</scope>
</reference>
<evidence type="ECO:0000313" key="1">
    <source>
        <dbReference type="EMBL" id="QGZ13428.1"/>
    </source>
</evidence>
<protein>
    <submittedName>
        <fullName evidence="1">Uncharacterized protein</fullName>
    </submittedName>
</protein>
<organism evidence="1 2">
    <name type="scientific">Klebsiella phage vB_KpnM_15-38_KLPPOU148</name>
    <dbReference type="NCBI Taxonomy" id="2686208"/>
    <lineage>
        <taxon>Viruses</taxon>
        <taxon>Duplodnaviria</taxon>
        <taxon>Heunggongvirae</taxon>
        <taxon>Uroviricota</taxon>
        <taxon>Caudoviricetes</taxon>
        <taxon>Jameshumphriesvirinae</taxon>
        <taxon>Parissaclayvirus</taxon>
        <taxon>Parissaclayvirus POU148</taxon>
    </lineage>
</organism>
<dbReference type="EMBL" id="MN689778">
    <property type="protein sequence ID" value="QGZ13428.1"/>
    <property type="molecule type" value="Genomic_DNA"/>
</dbReference>